<organism evidence="1 2">
    <name type="scientific">Leptospira borgpetersenii serovar Pomona str. 200901868</name>
    <dbReference type="NCBI Taxonomy" id="1192866"/>
    <lineage>
        <taxon>Bacteria</taxon>
        <taxon>Pseudomonadati</taxon>
        <taxon>Spirochaetota</taxon>
        <taxon>Spirochaetia</taxon>
        <taxon>Leptospirales</taxon>
        <taxon>Leptospiraceae</taxon>
        <taxon>Leptospira</taxon>
    </lineage>
</organism>
<dbReference type="Proteomes" id="UP000012159">
    <property type="component" value="Unassembled WGS sequence"/>
</dbReference>
<name>M6WHC6_LEPBO</name>
<evidence type="ECO:0000313" key="2">
    <source>
        <dbReference type="Proteomes" id="UP000012159"/>
    </source>
</evidence>
<dbReference type="STRING" id="1192866.LEP1GSC133_1467"/>
<gene>
    <name evidence="1" type="ORF">LEP1GSC133_1467</name>
</gene>
<comment type="caution">
    <text evidence="1">The sequence shown here is derived from an EMBL/GenBank/DDBJ whole genome shotgun (WGS) entry which is preliminary data.</text>
</comment>
<evidence type="ECO:0000313" key="1">
    <source>
        <dbReference type="EMBL" id="EMO61163.1"/>
    </source>
</evidence>
<protein>
    <submittedName>
        <fullName evidence="1">Uncharacterized protein</fullName>
    </submittedName>
</protein>
<sequence>MIFIAAVKGRCSDSYVDSFLKRFGICPKTRTELCSLIFLTK</sequence>
<accession>M6WHC6</accession>
<dbReference type="EMBL" id="AKWF02000105">
    <property type="protein sequence ID" value="EMO61163.1"/>
    <property type="molecule type" value="Genomic_DNA"/>
</dbReference>
<proteinExistence type="predicted"/>
<dbReference type="AlphaFoldDB" id="M6WHC6"/>
<reference evidence="1 2" key="1">
    <citation type="submission" date="2013-01" db="EMBL/GenBank/DDBJ databases">
        <authorList>
            <person name="Harkins D.M."/>
            <person name="Durkin A.S."/>
            <person name="Brinkac L.M."/>
            <person name="Haft D.H."/>
            <person name="Selengut J.D."/>
            <person name="Sanka R."/>
            <person name="DePew J."/>
            <person name="Purushe J."/>
            <person name="Picardeau M."/>
            <person name="Werts C."/>
            <person name="Goarant C."/>
            <person name="Vinetz J.M."/>
            <person name="Sutton G.G."/>
            <person name="Nierman W.C."/>
            <person name="Fouts D.E."/>
        </authorList>
    </citation>
    <scope>NUCLEOTIDE SEQUENCE [LARGE SCALE GENOMIC DNA]</scope>
    <source>
        <strain evidence="1 2">200901868</strain>
    </source>
</reference>